<dbReference type="RefSeq" id="WP_106501408.1">
    <property type="nucleotide sequence ID" value="NZ_PXXO01000001.1"/>
</dbReference>
<gene>
    <name evidence="2" type="ORF">C7K55_00170</name>
</gene>
<keyword evidence="1" id="KW-1133">Transmembrane helix</keyword>
<evidence type="ECO:0000313" key="3">
    <source>
        <dbReference type="Proteomes" id="UP000243002"/>
    </source>
</evidence>
<organism evidence="2 3">
    <name type="scientific">Cyanobium usitatum str. Tous</name>
    <dbReference type="NCBI Taxonomy" id="2116684"/>
    <lineage>
        <taxon>Bacteria</taxon>
        <taxon>Bacillati</taxon>
        <taxon>Cyanobacteriota</taxon>
        <taxon>Cyanophyceae</taxon>
        <taxon>Synechococcales</taxon>
        <taxon>Prochlorococcaceae</taxon>
        <taxon>Cyanobium</taxon>
    </lineage>
</organism>
<reference evidence="2 3" key="1">
    <citation type="journal article" date="2018" name="Environ. Microbiol.">
        <title>Ecological and genomic features of two widespread freshwater picocyanobacteria.</title>
        <authorList>
            <person name="Cabello-Yeves P.J."/>
            <person name="Picazo A."/>
            <person name="Camacho A."/>
            <person name="Callieri C."/>
            <person name="Rosselli R."/>
            <person name="Roda-Garcia J.J."/>
            <person name="Coutinho F.H."/>
            <person name="Rodriguez-Valera F."/>
        </authorList>
    </citation>
    <scope>NUCLEOTIDE SEQUENCE [LARGE SCALE GENOMIC DNA]</scope>
    <source>
        <strain evidence="2 3">Tous</strain>
    </source>
</reference>
<name>A0A2P7N197_9CYAN</name>
<keyword evidence="1" id="KW-0812">Transmembrane</keyword>
<proteinExistence type="predicted"/>
<evidence type="ECO:0000256" key="1">
    <source>
        <dbReference type="SAM" id="Phobius"/>
    </source>
</evidence>
<dbReference type="EMBL" id="PXXO01000001">
    <property type="protein sequence ID" value="PSJ07224.1"/>
    <property type="molecule type" value="Genomic_DNA"/>
</dbReference>
<dbReference type="AlphaFoldDB" id="A0A2P7N197"/>
<keyword evidence="3" id="KW-1185">Reference proteome</keyword>
<accession>A0A2P7N197</accession>
<protein>
    <submittedName>
        <fullName evidence="2">Uncharacterized protein</fullName>
    </submittedName>
</protein>
<sequence length="70" mass="7373">MDQKLIGTAFLAALAAALLDANSAAFLRDIVGPWLRSPLLVPVAGVLPELQTGAGILCLVAIPILWLRPR</sequence>
<keyword evidence="1" id="KW-0472">Membrane</keyword>
<dbReference type="Proteomes" id="UP000243002">
    <property type="component" value="Unassembled WGS sequence"/>
</dbReference>
<evidence type="ECO:0000313" key="2">
    <source>
        <dbReference type="EMBL" id="PSJ07224.1"/>
    </source>
</evidence>
<comment type="caution">
    <text evidence="2">The sequence shown here is derived from an EMBL/GenBank/DDBJ whole genome shotgun (WGS) entry which is preliminary data.</text>
</comment>
<feature type="transmembrane region" description="Helical" evidence="1">
    <location>
        <begin position="45"/>
        <end position="67"/>
    </location>
</feature>